<dbReference type="SUPFAM" id="SSF55729">
    <property type="entry name" value="Acyl-CoA N-acyltransferases (Nat)"/>
    <property type="match status" value="1"/>
</dbReference>
<organism evidence="2 3">
    <name type="scientific">Gallibacterium trehalosifermentans</name>
    <dbReference type="NCBI Taxonomy" id="516935"/>
    <lineage>
        <taxon>Bacteria</taxon>
        <taxon>Pseudomonadati</taxon>
        <taxon>Pseudomonadota</taxon>
        <taxon>Gammaproteobacteria</taxon>
        <taxon>Pasteurellales</taxon>
        <taxon>Pasteurellaceae</taxon>
        <taxon>Gallibacterium</taxon>
    </lineage>
</organism>
<comment type="caution">
    <text evidence="2">The sequence shown here is derived from an EMBL/GenBank/DDBJ whole genome shotgun (WGS) entry which is preliminary data.</text>
</comment>
<keyword evidence="2" id="KW-0012">Acyltransferase</keyword>
<evidence type="ECO:0000313" key="3">
    <source>
        <dbReference type="Proteomes" id="UP001589767"/>
    </source>
</evidence>
<proteinExistence type="predicted"/>
<keyword evidence="2" id="KW-0808">Transferase</keyword>
<accession>A0ABV6GYC2</accession>
<dbReference type="Proteomes" id="UP001589767">
    <property type="component" value="Unassembled WGS sequence"/>
</dbReference>
<dbReference type="PROSITE" id="PS51186">
    <property type="entry name" value="GNAT"/>
    <property type="match status" value="1"/>
</dbReference>
<feature type="domain" description="N-acetyltransferase" evidence="1">
    <location>
        <begin position="8"/>
        <end position="176"/>
    </location>
</feature>
<dbReference type="InterPro" id="IPR016181">
    <property type="entry name" value="Acyl_CoA_acyltransferase"/>
</dbReference>
<evidence type="ECO:0000313" key="2">
    <source>
        <dbReference type="EMBL" id="MFC0308366.1"/>
    </source>
</evidence>
<gene>
    <name evidence="2" type="ORF">ACFFHK_01425</name>
</gene>
<sequence length="203" mass="23409">MQYNHSDIIIRVATLEDVPAILAIYAPYVEKTAITFEYDVPSLAEFQARMKKTLTKYPYIVAEKSGEIVGYAYTSAFVGRAAYNWAVETTIYLQETQTKSGLGKKLYTVIENISKAQHIYNLNACIGYPEKEDQYLTKNSADFHRHLGYRLVGEFHKCGYKFGTWYNMVWMEKLLGQHSENPEPVIWFPQLDRKVLQNLGITL</sequence>
<dbReference type="EC" id="2.3.-.-" evidence="2"/>
<dbReference type="GO" id="GO:0016746">
    <property type="term" value="F:acyltransferase activity"/>
    <property type="evidence" value="ECO:0007669"/>
    <property type="project" value="UniProtKB-KW"/>
</dbReference>
<name>A0ABV6GYC2_9PAST</name>
<dbReference type="Pfam" id="PF13420">
    <property type="entry name" value="Acetyltransf_4"/>
    <property type="match status" value="1"/>
</dbReference>
<keyword evidence="3" id="KW-1185">Reference proteome</keyword>
<dbReference type="RefSeq" id="WP_382368194.1">
    <property type="nucleotide sequence ID" value="NZ_JBHLWB010000001.1"/>
</dbReference>
<protein>
    <submittedName>
        <fullName evidence="2">GNAT family N-acetyltransferase</fullName>
        <ecNumber evidence="2">2.3.-.-</ecNumber>
    </submittedName>
</protein>
<reference evidence="2 3" key="1">
    <citation type="submission" date="2024-09" db="EMBL/GenBank/DDBJ databases">
        <authorList>
            <person name="Sun Q."/>
            <person name="Mori K."/>
        </authorList>
    </citation>
    <scope>NUCLEOTIDE SEQUENCE [LARGE SCALE GENOMIC DNA]</scope>
    <source>
        <strain evidence="2 3">CCM 7539</strain>
    </source>
</reference>
<dbReference type="InterPro" id="IPR000182">
    <property type="entry name" value="GNAT_dom"/>
</dbReference>
<dbReference type="EMBL" id="JBHLWB010000001">
    <property type="protein sequence ID" value="MFC0308366.1"/>
    <property type="molecule type" value="Genomic_DNA"/>
</dbReference>
<dbReference type="Gene3D" id="3.40.630.30">
    <property type="match status" value="1"/>
</dbReference>
<evidence type="ECO:0000259" key="1">
    <source>
        <dbReference type="PROSITE" id="PS51186"/>
    </source>
</evidence>